<name>A0A238JTG8_9RHOB</name>
<accession>A0A238JTG8</accession>
<organism evidence="1 2">
    <name type="scientific">Pelagimonas varians</name>
    <dbReference type="NCBI Taxonomy" id="696760"/>
    <lineage>
        <taxon>Bacteria</taxon>
        <taxon>Pseudomonadati</taxon>
        <taxon>Pseudomonadota</taxon>
        <taxon>Alphaproteobacteria</taxon>
        <taxon>Rhodobacterales</taxon>
        <taxon>Roseobacteraceae</taxon>
        <taxon>Pelagimonas</taxon>
    </lineage>
</organism>
<protein>
    <recommendedName>
        <fullName evidence="3">Glycosyl transferase family 2</fullName>
    </recommendedName>
</protein>
<dbReference type="Pfam" id="PF13704">
    <property type="entry name" value="Glyco_tranf_2_4"/>
    <property type="match status" value="1"/>
</dbReference>
<proteinExistence type="predicted"/>
<gene>
    <name evidence="1" type="ORF">PEV8663_00161</name>
</gene>
<dbReference type="Proteomes" id="UP000220836">
    <property type="component" value="Unassembled WGS sequence"/>
</dbReference>
<evidence type="ECO:0000313" key="2">
    <source>
        <dbReference type="Proteomes" id="UP000220836"/>
    </source>
</evidence>
<dbReference type="AlphaFoldDB" id="A0A238JTG8"/>
<reference evidence="1 2" key="1">
    <citation type="submission" date="2017-05" db="EMBL/GenBank/DDBJ databases">
        <authorList>
            <person name="Song R."/>
            <person name="Chenine A.L."/>
            <person name="Ruprecht R.M."/>
        </authorList>
    </citation>
    <scope>NUCLEOTIDE SEQUENCE [LARGE SCALE GENOMIC DNA]</scope>
    <source>
        <strain evidence="1 2">CECT 8663</strain>
    </source>
</reference>
<evidence type="ECO:0008006" key="3">
    <source>
        <dbReference type="Google" id="ProtNLM"/>
    </source>
</evidence>
<evidence type="ECO:0000313" key="1">
    <source>
        <dbReference type="EMBL" id="SMX33046.1"/>
    </source>
</evidence>
<keyword evidence="2" id="KW-1185">Reference proteome</keyword>
<sequence>MGHRLQKLPVLRTLPLAPNARPTHDTIMSRSPTYKGGINALLAQYEGRRDSFSYASGEGLPLLDCDLMALAGKSITDPTGISGEDRPFLSSFHRKRFQLRHELQGLSELAYLNGMLIAHLRKRDWPDHAPALFVRLWAEHGPQLIAELDQRWLVSAVTTFGDHGTGTTQRATGLALTALFGTMKLYESERLYSGLTPDRAYTIDSKAQSKLPLEMDSYSITNGGLDVNLIARLWQEAESDPVIASLAHHLLDLLIHDDRTLFRRLQTMRQRKLRQLDTKAKPRSKSNIAPVPVDRLHQNADSLRWGLVSTIKAPLPQIARFAAHHLELGAEALHIYLDAPDAPTATFLSQHPKIHVTQCDDAYWKVSGKPRMEAHQLRQAYNATQTLRTQADSLDWLGHIDVDEFILTSQPVAHKLAAVGPAIAMARIPPAECLAPETGEPEHFKLTHKQAAVKKSELQDVYPTFGMHLYGGFLSHSSGKVFARTGIPDTRLGIHTLKYLGEDATNREKPDGLFLAHFHASSWQHFYDHLEFRQTKGSYRPRSDRPELGQAELLRFLSEEEGDEGLRAFFDEVCADTPELRRRLADRKMLLHHRFDFDASVTRVFGRLP</sequence>
<dbReference type="EMBL" id="FXYH01000001">
    <property type="protein sequence ID" value="SMX33046.1"/>
    <property type="molecule type" value="Genomic_DNA"/>
</dbReference>